<dbReference type="CDD" id="cd00838">
    <property type="entry name" value="MPP_superfamily"/>
    <property type="match status" value="1"/>
</dbReference>
<dbReference type="eggNOG" id="arCOG01145">
    <property type="taxonomic scope" value="Archaea"/>
</dbReference>
<sequence length="137" mass="15333">MQVVGLGDVECPQHIINFKGILGEMEGITARKYLETNNLIITKLLDLSSDFSTPFVIVHEPPYGVGTGKILNVNVGSRLTRSRILAYRPKVVFHGHSEVQREVYFNETKVISIGSGFLGQFVIYQGEGKYIYINLND</sequence>
<proteinExistence type="predicted"/>
<dbReference type="HOGENOM" id="CLU_1623497_0_0_2"/>
<accession>F4G1M6</accession>
<dbReference type="STRING" id="1006006.Mcup_1931"/>
<evidence type="ECO:0008006" key="3">
    <source>
        <dbReference type="Google" id="ProtNLM"/>
    </source>
</evidence>
<dbReference type="KEGG" id="mcn:Mcup_1931"/>
<dbReference type="PATRIC" id="fig|1006006.8.peg.1934"/>
<reference evidence="1 2" key="1">
    <citation type="journal article" date="2011" name="J. Bacteriol.">
        <title>Complete genome sequence of Metallosphaera cuprina, a metal sulfide-oxidizing archaeon from a hot spring.</title>
        <authorList>
            <person name="Liu L.J."/>
            <person name="You X.Y."/>
            <person name="Zheng H."/>
            <person name="Wang S."/>
            <person name="Jiang C.Y."/>
            <person name="Liu S.J."/>
        </authorList>
    </citation>
    <scope>NUCLEOTIDE SEQUENCE [LARGE SCALE GENOMIC DNA]</scope>
    <source>
        <strain evidence="1 2">Ar-4</strain>
    </source>
</reference>
<name>F4G1M6_METCR</name>
<dbReference type="Proteomes" id="UP000007812">
    <property type="component" value="Chromosome"/>
</dbReference>
<protein>
    <recommendedName>
        <fullName evidence="3">Metallophosphoesterase</fullName>
    </recommendedName>
</protein>
<dbReference type="Gene3D" id="3.60.21.10">
    <property type="match status" value="1"/>
</dbReference>
<keyword evidence="2" id="KW-1185">Reference proteome</keyword>
<organism evidence="1 2">
    <name type="scientific">Metallosphaera cuprina (strain Ar-4)</name>
    <dbReference type="NCBI Taxonomy" id="1006006"/>
    <lineage>
        <taxon>Archaea</taxon>
        <taxon>Thermoproteota</taxon>
        <taxon>Thermoprotei</taxon>
        <taxon>Sulfolobales</taxon>
        <taxon>Sulfolobaceae</taxon>
        <taxon>Metallosphaera</taxon>
    </lineage>
</organism>
<dbReference type="AlphaFoldDB" id="F4G1M6"/>
<evidence type="ECO:0000313" key="2">
    <source>
        <dbReference type="Proteomes" id="UP000007812"/>
    </source>
</evidence>
<dbReference type="InterPro" id="IPR029052">
    <property type="entry name" value="Metallo-depent_PP-like"/>
</dbReference>
<dbReference type="EMBL" id="CP002656">
    <property type="protein sequence ID" value="AEB96033.1"/>
    <property type="molecule type" value="Genomic_DNA"/>
</dbReference>
<gene>
    <name evidence="1" type="ordered locus">Mcup_1931</name>
</gene>
<dbReference type="SUPFAM" id="SSF56300">
    <property type="entry name" value="Metallo-dependent phosphatases"/>
    <property type="match status" value="1"/>
</dbReference>
<evidence type="ECO:0000313" key="1">
    <source>
        <dbReference type="EMBL" id="AEB96033.1"/>
    </source>
</evidence>